<comment type="caution">
    <text evidence="1">The sequence shown here is derived from an EMBL/GenBank/DDBJ whole genome shotgun (WGS) entry which is preliminary data.</text>
</comment>
<dbReference type="AlphaFoldDB" id="A0A0F9CUL0"/>
<evidence type="ECO:0000313" key="1">
    <source>
        <dbReference type="EMBL" id="KKL09356.1"/>
    </source>
</evidence>
<feature type="non-terminal residue" evidence="1">
    <location>
        <position position="73"/>
    </location>
</feature>
<name>A0A0F9CUL0_9ZZZZ</name>
<protein>
    <submittedName>
        <fullName evidence="1">Uncharacterized protein</fullName>
    </submittedName>
</protein>
<gene>
    <name evidence="1" type="ORF">LCGC14_2566700</name>
</gene>
<organism evidence="1">
    <name type="scientific">marine sediment metagenome</name>
    <dbReference type="NCBI Taxonomy" id="412755"/>
    <lineage>
        <taxon>unclassified sequences</taxon>
        <taxon>metagenomes</taxon>
        <taxon>ecological metagenomes</taxon>
    </lineage>
</organism>
<accession>A0A0F9CUL0</accession>
<dbReference type="EMBL" id="LAZR01042515">
    <property type="protein sequence ID" value="KKL09356.1"/>
    <property type="molecule type" value="Genomic_DNA"/>
</dbReference>
<proteinExistence type="predicted"/>
<sequence length="73" mass="8159">MSVLLLQMVRSINAETAQRIEDLLLPVSEDLLWGTYGKGAVEAYEQSGVPVPEVRYVRLGDCETSHLEAIQRN</sequence>
<reference evidence="1" key="1">
    <citation type="journal article" date="2015" name="Nature">
        <title>Complex archaea that bridge the gap between prokaryotes and eukaryotes.</title>
        <authorList>
            <person name="Spang A."/>
            <person name="Saw J.H."/>
            <person name="Jorgensen S.L."/>
            <person name="Zaremba-Niedzwiedzka K."/>
            <person name="Martijn J."/>
            <person name="Lind A.E."/>
            <person name="van Eijk R."/>
            <person name="Schleper C."/>
            <person name="Guy L."/>
            <person name="Ettema T.J."/>
        </authorList>
    </citation>
    <scope>NUCLEOTIDE SEQUENCE</scope>
</reference>